<dbReference type="GO" id="GO:0019344">
    <property type="term" value="P:cysteine biosynthetic process"/>
    <property type="evidence" value="ECO:0007669"/>
    <property type="project" value="InterPro"/>
</dbReference>
<dbReference type="InterPro" id="IPR002500">
    <property type="entry name" value="PAPS_reduct_dom"/>
</dbReference>
<feature type="binding site" evidence="10">
    <location>
        <position position="205"/>
    </location>
    <ligand>
        <name>[4Fe-4S] cluster</name>
        <dbReference type="ChEBI" id="CHEBI:49883"/>
    </ligand>
</feature>
<dbReference type="Pfam" id="PF01507">
    <property type="entry name" value="PAPS_reduct"/>
    <property type="match status" value="1"/>
</dbReference>
<evidence type="ECO:0000256" key="5">
    <source>
        <dbReference type="ARBA" id="ARBA00024327"/>
    </source>
</evidence>
<dbReference type="Gene3D" id="3.40.50.620">
    <property type="entry name" value="HUPs"/>
    <property type="match status" value="1"/>
</dbReference>
<feature type="domain" description="Phosphoadenosine phosphosulphate reductase" evidence="11">
    <location>
        <begin position="39"/>
        <end position="211"/>
    </location>
</feature>
<evidence type="ECO:0000256" key="10">
    <source>
        <dbReference type="HAMAP-Rule" id="MF_00063"/>
    </source>
</evidence>
<accession>A0A1T4YR40</accession>
<dbReference type="NCBIfam" id="TIGR02055">
    <property type="entry name" value="APS_reductase"/>
    <property type="match status" value="1"/>
</dbReference>
<evidence type="ECO:0000256" key="1">
    <source>
        <dbReference type="ARBA" id="ARBA00009732"/>
    </source>
</evidence>
<dbReference type="NCBIfam" id="NF002537">
    <property type="entry name" value="PRK02090.1"/>
    <property type="match status" value="1"/>
</dbReference>
<dbReference type="GO" id="GO:0051539">
    <property type="term" value="F:4 iron, 4 sulfur cluster binding"/>
    <property type="evidence" value="ECO:0007669"/>
    <property type="project" value="UniProtKB-UniRule"/>
</dbReference>
<dbReference type="GO" id="GO:0043866">
    <property type="term" value="F:adenylyl-sulfate reductase (thioredoxin) activity"/>
    <property type="evidence" value="ECO:0007669"/>
    <property type="project" value="UniProtKB-EC"/>
</dbReference>
<dbReference type="GO" id="GO:0004604">
    <property type="term" value="F:phosphoadenylyl-sulfate reductase (thioredoxin) activity"/>
    <property type="evidence" value="ECO:0007669"/>
    <property type="project" value="UniProtKB-UniRule"/>
</dbReference>
<keyword evidence="3 10" id="KW-0560">Oxidoreductase</keyword>
<dbReference type="InterPro" id="IPR004511">
    <property type="entry name" value="PAPS/APS_Rdtase"/>
</dbReference>
<dbReference type="SUPFAM" id="SSF52402">
    <property type="entry name" value="Adenine nucleotide alpha hydrolases-like"/>
    <property type="match status" value="1"/>
</dbReference>
<comment type="subcellular location">
    <subcellularLocation>
        <location evidence="10">Cytoplasm</location>
    </subcellularLocation>
</comment>
<feature type="binding site" evidence="10">
    <location>
        <position position="123"/>
    </location>
    <ligand>
        <name>[4Fe-4S] cluster</name>
        <dbReference type="ChEBI" id="CHEBI:49883"/>
    </ligand>
</feature>
<feature type="binding site" evidence="10">
    <location>
        <position position="208"/>
    </location>
    <ligand>
        <name>[4Fe-4S] cluster</name>
        <dbReference type="ChEBI" id="CHEBI:49883"/>
    </ligand>
</feature>
<sequence length="236" mass="27402">MVTFESWKEDLTLPEFPMDSESKGASEVLQWAYDQYGEQLVYACSFGIEGIVLLELISRVKADAKIIFLDTNYHFKETYETIDKVKKRYPELQIHLQQPALTIEEQTEQHGADLWQTNPNQCCDLRKIKPLEKAIAPSTAWISGLRREQSETRKATEYLNLDQRFKKIKVCPLIHWTWKDVWRFAHKHQLDYNVLHDQGYPSIGCANCTKPAYSEEDLRSGRWTGSGKTECGLHTT</sequence>
<evidence type="ECO:0000256" key="6">
    <source>
        <dbReference type="ARBA" id="ARBA00024386"/>
    </source>
</evidence>
<dbReference type="HAMAP" id="MF_00063">
    <property type="entry name" value="CysH"/>
    <property type="match status" value="1"/>
</dbReference>
<dbReference type="InterPro" id="IPR014729">
    <property type="entry name" value="Rossmann-like_a/b/a_fold"/>
</dbReference>
<dbReference type="GO" id="GO:0019379">
    <property type="term" value="P:sulfate assimilation, phosphoadenylyl sulfate reduction by phosphoadenylyl-sulfate reductase (thioredoxin)"/>
    <property type="evidence" value="ECO:0007669"/>
    <property type="project" value="UniProtKB-UniRule"/>
</dbReference>
<dbReference type="FunFam" id="3.40.50.620:FF:000095">
    <property type="entry name" value="Phosphoadenosine phosphosulfate reductase"/>
    <property type="match status" value="1"/>
</dbReference>
<evidence type="ECO:0000256" key="4">
    <source>
        <dbReference type="ARBA" id="ARBA00024298"/>
    </source>
</evidence>
<evidence type="ECO:0000313" key="12">
    <source>
        <dbReference type="EMBL" id="SKB04307.1"/>
    </source>
</evidence>
<feature type="active site" description="Nucleophile; cysteine thiosulfonate intermediate" evidence="10">
    <location>
        <position position="231"/>
    </location>
</feature>
<comment type="function">
    <text evidence="4 10">Catalyzes the formation of sulfite from adenosine 5'-phosphosulfate (APS) using thioredoxin as an electron donor.</text>
</comment>
<reference evidence="13" key="1">
    <citation type="submission" date="2017-02" db="EMBL/GenBank/DDBJ databases">
        <authorList>
            <person name="Varghese N."/>
            <person name="Submissions S."/>
        </authorList>
    </citation>
    <scope>NUCLEOTIDE SEQUENCE [LARGE SCALE GENOMIC DNA]</scope>
    <source>
        <strain evidence="13">DSM 23966</strain>
    </source>
</reference>
<evidence type="ECO:0000256" key="7">
    <source>
        <dbReference type="ARBA" id="ARBA00029514"/>
    </source>
</evidence>
<dbReference type="NCBIfam" id="TIGR00434">
    <property type="entry name" value="cysH"/>
    <property type="match status" value="1"/>
</dbReference>
<evidence type="ECO:0000256" key="9">
    <source>
        <dbReference type="ARBA" id="ARBA00032041"/>
    </source>
</evidence>
<gene>
    <name evidence="10" type="primary">cysH</name>
    <name evidence="12" type="ORF">SAMN04244570_3374</name>
</gene>
<dbReference type="GO" id="GO:0070814">
    <property type="term" value="P:hydrogen sulfide biosynthetic process"/>
    <property type="evidence" value="ECO:0007669"/>
    <property type="project" value="UniProtKB-UniRule"/>
</dbReference>
<keyword evidence="10" id="KW-0479">Metal-binding</keyword>
<keyword evidence="13" id="KW-1185">Reference proteome</keyword>
<dbReference type="InterPro" id="IPR011798">
    <property type="entry name" value="APS_reductase"/>
</dbReference>
<dbReference type="AlphaFoldDB" id="A0A1T4YR40"/>
<dbReference type="PANTHER" id="PTHR46509">
    <property type="entry name" value="PHOSPHOADENOSINE PHOSPHOSULFATE REDUCTASE"/>
    <property type="match status" value="1"/>
</dbReference>
<dbReference type="PIRSF" id="PIRSF000857">
    <property type="entry name" value="PAPS_reductase"/>
    <property type="match status" value="1"/>
</dbReference>
<dbReference type="Proteomes" id="UP000190042">
    <property type="component" value="Unassembled WGS sequence"/>
</dbReference>
<dbReference type="PANTHER" id="PTHR46509:SF1">
    <property type="entry name" value="PHOSPHOADENOSINE PHOSPHOSULFATE REDUCTASE"/>
    <property type="match status" value="1"/>
</dbReference>
<dbReference type="GO" id="GO:0046872">
    <property type="term" value="F:metal ion binding"/>
    <property type="evidence" value="ECO:0007669"/>
    <property type="project" value="UniProtKB-KW"/>
</dbReference>
<comment type="catalytic activity">
    <reaction evidence="10">
        <text>[thioredoxin]-disulfide + sulfite + AMP + 2 H(+) = adenosine 5'-phosphosulfate + [thioredoxin]-dithiol</text>
        <dbReference type="Rhea" id="RHEA:21976"/>
        <dbReference type="Rhea" id="RHEA-COMP:10698"/>
        <dbReference type="Rhea" id="RHEA-COMP:10700"/>
        <dbReference type="ChEBI" id="CHEBI:15378"/>
        <dbReference type="ChEBI" id="CHEBI:17359"/>
        <dbReference type="ChEBI" id="CHEBI:29950"/>
        <dbReference type="ChEBI" id="CHEBI:50058"/>
        <dbReference type="ChEBI" id="CHEBI:58243"/>
        <dbReference type="ChEBI" id="CHEBI:456215"/>
        <dbReference type="EC" id="1.8.4.10"/>
    </reaction>
</comment>
<keyword evidence="10" id="KW-0408">Iron</keyword>
<comment type="similarity">
    <text evidence="1 10">Belongs to the PAPS reductase family. CysH subfamily.</text>
</comment>
<dbReference type="EC" id="1.8.4.10" evidence="6 10"/>
<evidence type="ECO:0000256" key="3">
    <source>
        <dbReference type="ARBA" id="ARBA00023002"/>
    </source>
</evidence>
<proteinExistence type="inferred from homology"/>
<keyword evidence="10" id="KW-0411">Iron-sulfur</keyword>
<dbReference type="EMBL" id="FUYJ01000008">
    <property type="protein sequence ID" value="SKB04307.1"/>
    <property type="molecule type" value="Genomic_DNA"/>
</dbReference>
<name>A0A1T4YR40_9BACL</name>
<dbReference type="CDD" id="cd23945">
    <property type="entry name" value="PAPS_reductase"/>
    <property type="match status" value="1"/>
</dbReference>
<comment type="cofactor">
    <cofactor evidence="10">
        <name>[4Fe-4S] cluster</name>
        <dbReference type="ChEBI" id="CHEBI:49883"/>
    </cofactor>
    <text evidence="10">Binds 1 [4Fe-4S] cluster per subunit.</text>
</comment>
<evidence type="ECO:0000256" key="8">
    <source>
        <dbReference type="ARBA" id="ARBA00030894"/>
    </source>
</evidence>
<dbReference type="GO" id="GO:0005737">
    <property type="term" value="C:cytoplasm"/>
    <property type="evidence" value="ECO:0007669"/>
    <property type="project" value="UniProtKB-SubCell"/>
</dbReference>
<evidence type="ECO:0000313" key="13">
    <source>
        <dbReference type="Proteomes" id="UP000190042"/>
    </source>
</evidence>
<evidence type="ECO:0000256" key="2">
    <source>
        <dbReference type="ARBA" id="ARBA00022490"/>
    </source>
</evidence>
<feature type="binding site" evidence="10">
    <location>
        <position position="122"/>
    </location>
    <ligand>
        <name>[4Fe-4S] cluster</name>
        <dbReference type="ChEBI" id="CHEBI:49883"/>
    </ligand>
</feature>
<organism evidence="12 13">
    <name type="scientific">Sporosarcina newyorkensis</name>
    <dbReference type="NCBI Taxonomy" id="759851"/>
    <lineage>
        <taxon>Bacteria</taxon>
        <taxon>Bacillati</taxon>
        <taxon>Bacillota</taxon>
        <taxon>Bacilli</taxon>
        <taxon>Bacillales</taxon>
        <taxon>Caryophanaceae</taxon>
        <taxon>Sporosarcina</taxon>
    </lineage>
</organism>
<evidence type="ECO:0000259" key="11">
    <source>
        <dbReference type="Pfam" id="PF01507"/>
    </source>
</evidence>
<protein>
    <recommendedName>
        <fullName evidence="7 10">Adenosine 5'-phosphosulfate reductase</fullName>
        <shortName evidence="10">APS reductase</shortName>
        <ecNumber evidence="6 10">1.8.4.10</ecNumber>
    </recommendedName>
    <alternativeName>
        <fullName evidence="9 10">5'-adenylylsulfate reductase</fullName>
    </alternativeName>
    <alternativeName>
        <fullName evidence="8 10">Thioredoxin-dependent 5'-adenylylsulfate reductase</fullName>
    </alternativeName>
</protein>
<comment type="pathway">
    <text evidence="5 10">Sulfur metabolism; hydrogen sulfide biosynthesis; sulfite from sulfate.</text>
</comment>
<dbReference type="RefSeq" id="WP_078818400.1">
    <property type="nucleotide sequence ID" value="NZ_FUYJ01000008.1"/>
</dbReference>
<keyword evidence="2 10" id="KW-0963">Cytoplasm</keyword>